<feature type="transmembrane region" description="Helical" evidence="1">
    <location>
        <begin position="62"/>
        <end position="83"/>
    </location>
</feature>
<keyword evidence="1" id="KW-1133">Transmembrane helix</keyword>
<keyword evidence="1" id="KW-0812">Transmembrane</keyword>
<gene>
    <name evidence="2" type="ORF">Ahy_B10g102424</name>
</gene>
<dbReference type="Gramene" id="arahy.Tifrunner.gnm2.ann2.Ah20g190400.1">
    <property type="protein sequence ID" value="arahy.Tifrunner.gnm2.ann2.Ah20g190400.1-CDS"/>
    <property type="gene ID" value="arahy.Tifrunner.gnm2.ann2.Ah20g190400"/>
</dbReference>
<dbReference type="Proteomes" id="UP000289738">
    <property type="component" value="Chromosome B10"/>
</dbReference>
<evidence type="ECO:0000256" key="1">
    <source>
        <dbReference type="SAM" id="Phobius"/>
    </source>
</evidence>
<sequence length="108" mass="12499">MQGGQPLSNIQHRFWKCNVVGLSCQSERIILSTEVNLCPLGKRIARHVFYYKIEVVNGGVTLLWIFAPIFTLVLGITISVLAIKEKYPQVYNSRLDLNMRILWEFFKL</sequence>
<keyword evidence="1" id="KW-0472">Membrane</keyword>
<dbReference type="EMBL" id="SDMP01000020">
    <property type="protein sequence ID" value="RYQ83661.1"/>
    <property type="molecule type" value="Genomic_DNA"/>
</dbReference>
<protein>
    <submittedName>
        <fullName evidence="2">Uncharacterized protein</fullName>
    </submittedName>
</protein>
<keyword evidence="3" id="KW-1185">Reference proteome</keyword>
<name>A0A444X1W1_ARAHY</name>
<proteinExistence type="predicted"/>
<reference evidence="2 3" key="1">
    <citation type="submission" date="2019-01" db="EMBL/GenBank/DDBJ databases">
        <title>Sequencing of cultivated peanut Arachis hypogaea provides insights into genome evolution and oil improvement.</title>
        <authorList>
            <person name="Chen X."/>
        </authorList>
    </citation>
    <scope>NUCLEOTIDE SEQUENCE [LARGE SCALE GENOMIC DNA]</scope>
    <source>
        <strain evidence="3">cv. Fuhuasheng</strain>
        <tissue evidence="2">Leaves</tissue>
    </source>
</reference>
<dbReference type="AlphaFoldDB" id="A0A444X1W1"/>
<evidence type="ECO:0000313" key="2">
    <source>
        <dbReference type="EMBL" id="RYQ83661.1"/>
    </source>
</evidence>
<organism evidence="2 3">
    <name type="scientific">Arachis hypogaea</name>
    <name type="common">Peanut</name>
    <dbReference type="NCBI Taxonomy" id="3818"/>
    <lineage>
        <taxon>Eukaryota</taxon>
        <taxon>Viridiplantae</taxon>
        <taxon>Streptophyta</taxon>
        <taxon>Embryophyta</taxon>
        <taxon>Tracheophyta</taxon>
        <taxon>Spermatophyta</taxon>
        <taxon>Magnoliopsida</taxon>
        <taxon>eudicotyledons</taxon>
        <taxon>Gunneridae</taxon>
        <taxon>Pentapetalae</taxon>
        <taxon>rosids</taxon>
        <taxon>fabids</taxon>
        <taxon>Fabales</taxon>
        <taxon>Fabaceae</taxon>
        <taxon>Papilionoideae</taxon>
        <taxon>50 kb inversion clade</taxon>
        <taxon>dalbergioids sensu lato</taxon>
        <taxon>Dalbergieae</taxon>
        <taxon>Pterocarpus clade</taxon>
        <taxon>Arachis</taxon>
    </lineage>
</organism>
<comment type="caution">
    <text evidence="2">The sequence shown here is derived from an EMBL/GenBank/DDBJ whole genome shotgun (WGS) entry which is preliminary data.</text>
</comment>
<evidence type="ECO:0000313" key="3">
    <source>
        <dbReference type="Proteomes" id="UP000289738"/>
    </source>
</evidence>
<accession>A0A444X1W1</accession>